<evidence type="ECO:0000259" key="2">
    <source>
        <dbReference type="PROSITE" id="PS50076"/>
    </source>
</evidence>
<feature type="compositionally biased region" description="Basic and acidic residues" evidence="1">
    <location>
        <begin position="493"/>
        <end position="504"/>
    </location>
</feature>
<feature type="region of interest" description="Disordered" evidence="1">
    <location>
        <begin position="338"/>
        <end position="378"/>
    </location>
</feature>
<feature type="compositionally biased region" description="Acidic residues" evidence="1">
    <location>
        <begin position="418"/>
        <end position="428"/>
    </location>
</feature>
<dbReference type="Pfam" id="PF23551">
    <property type="entry name" value="Zn_ribbon_20"/>
    <property type="match status" value="1"/>
</dbReference>
<dbReference type="SUPFAM" id="SSF46565">
    <property type="entry name" value="Chaperone J-domain"/>
    <property type="match status" value="1"/>
</dbReference>
<feature type="compositionally biased region" description="Polar residues" evidence="1">
    <location>
        <begin position="434"/>
        <end position="443"/>
    </location>
</feature>
<evidence type="ECO:0000256" key="1">
    <source>
        <dbReference type="SAM" id="MobiDB-lite"/>
    </source>
</evidence>
<dbReference type="EMBL" id="LVLJ01002271">
    <property type="protein sequence ID" value="OAE25922.1"/>
    <property type="molecule type" value="Genomic_DNA"/>
</dbReference>
<protein>
    <recommendedName>
        <fullName evidence="2">J domain-containing protein</fullName>
    </recommendedName>
</protein>
<dbReference type="PROSITE" id="PS50076">
    <property type="entry name" value="DNAJ_2"/>
    <property type="match status" value="1"/>
</dbReference>
<name>A0A176W0C4_MARPO</name>
<feature type="region of interest" description="Disordered" evidence="1">
    <location>
        <begin position="406"/>
        <end position="726"/>
    </location>
</feature>
<feature type="compositionally biased region" description="Basic residues" evidence="1">
    <location>
        <begin position="406"/>
        <end position="415"/>
    </location>
</feature>
<dbReference type="PANTHER" id="PTHR45089">
    <property type="entry name" value="DNAJ HEAT SHOCK AMINO-TERMINAL DOMAIN PROTEIN-RELATED"/>
    <property type="match status" value="1"/>
</dbReference>
<feature type="compositionally biased region" description="Basic and acidic residues" evidence="1">
    <location>
        <begin position="715"/>
        <end position="726"/>
    </location>
</feature>
<dbReference type="Pfam" id="PF11926">
    <property type="entry name" value="DUF3444"/>
    <property type="match status" value="1"/>
</dbReference>
<feature type="compositionally biased region" description="Basic and acidic residues" evidence="1">
    <location>
        <begin position="540"/>
        <end position="560"/>
    </location>
</feature>
<evidence type="ECO:0000313" key="3">
    <source>
        <dbReference type="EMBL" id="OAE25922.1"/>
    </source>
</evidence>
<reference evidence="3" key="1">
    <citation type="submission" date="2016-03" db="EMBL/GenBank/DDBJ databases">
        <title>Mechanisms controlling the formation of the plant cell surface in tip-growing cells are functionally conserved among land plants.</title>
        <authorList>
            <person name="Honkanen S."/>
            <person name="Jones V.A."/>
            <person name="Morieri G."/>
            <person name="Champion C."/>
            <person name="Hetherington A.J."/>
            <person name="Kelly S."/>
            <person name="Saint-Marcoux D."/>
            <person name="Proust H."/>
            <person name="Prescott H."/>
            <person name="Dolan L."/>
        </authorList>
    </citation>
    <scope>NUCLEOTIDE SEQUENCE [LARGE SCALE GENOMIC DNA]</scope>
    <source>
        <tissue evidence="3">Whole gametophyte</tissue>
    </source>
</reference>
<dbReference type="PRINTS" id="PR00625">
    <property type="entry name" value="JDOMAIN"/>
</dbReference>
<dbReference type="CDD" id="cd06257">
    <property type="entry name" value="DnaJ"/>
    <property type="match status" value="1"/>
</dbReference>
<feature type="compositionally biased region" description="Basic and acidic residues" evidence="1">
    <location>
        <begin position="611"/>
        <end position="647"/>
    </location>
</feature>
<feature type="compositionally biased region" description="Basic and acidic residues" evidence="1">
    <location>
        <begin position="516"/>
        <end position="532"/>
    </location>
</feature>
<dbReference type="SMART" id="SM00271">
    <property type="entry name" value="DnaJ"/>
    <property type="match status" value="1"/>
</dbReference>
<proteinExistence type="predicted"/>
<dbReference type="InterPro" id="IPR036869">
    <property type="entry name" value="J_dom_sf"/>
</dbReference>
<dbReference type="Gene3D" id="1.10.287.110">
    <property type="entry name" value="DnaJ domain"/>
    <property type="match status" value="1"/>
</dbReference>
<feature type="compositionally biased region" description="Basic and acidic residues" evidence="1">
    <location>
        <begin position="341"/>
        <end position="378"/>
    </location>
</feature>
<dbReference type="Pfam" id="PF00226">
    <property type="entry name" value="DnaJ"/>
    <property type="match status" value="1"/>
</dbReference>
<dbReference type="AlphaFoldDB" id="A0A176W0C4"/>
<evidence type="ECO:0000313" key="4">
    <source>
        <dbReference type="Proteomes" id="UP000077202"/>
    </source>
</evidence>
<dbReference type="InterPro" id="IPR024593">
    <property type="entry name" value="DUF3444"/>
</dbReference>
<dbReference type="InterPro" id="IPR056988">
    <property type="entry name" value="Zn_ribbon_pln"/>
</dbReference>
<dbReference type="InterPro" id="IPR001623">
    <property type="entry name" value="DnaJ_domain"/>
</dbReference>
<comment type="caution">
    <text evidence="3">The sequence shown here is derived from an EMBL/GenBank/DDBJ whole genome shotgun (WGS) entry which is preliminary data.</text>
</comment>
<organism evidence="3 4">
    <name type="scientific">Marchantia polymorpha subsp. ruderalis</name>
    <dbReference type="NCBI Taxonomy" id="1480154"/>
    <lineage>
        <taxon>Eukaryota</taxon>
        <taxon>Viridiplantae</taxon>
        <taxon>Streptophyta</taxon>
        <taxon>Embryophyta</taxon>
        <taxon>Marchantiophyta</taxon>
        <taxon>Marchantiopsida</taxon>
        <taxon>Marchantiidae</taxon>
        <taxon>Marchantiales</taxon>
        <taxon>Marchantiaceae</taxon>
        <taxon>Marchantia</taxon>
    </lineage>
</organism>
<keyword evidence="4" id="KW-1185">Reference proteome</keyword>
<feature type="domain" description="J" evidence="2">
    <location>
        <begin position="98"/>
        <end position="162"/>
    </location>
</feature>
<accession>A0A176W0C4</accession>
<dbReference type="Proteomes" id="UP000077202">
    <property type="component" value="Unassembled WGS sequence"/>
</dbReference>
<sequence>MKFLKVLDPEAYGPPLLINSRIFAGIEAGNIDTVTEDEAVRARDIAEKKYASQDFAGAKKFVLKAQQLFPSLEGLSQMLPVMEVHSVAQSKLGGGEMDWYGLLQVEPSADDGLIKKQYRKLALLLHPDKNKAVGAEAAFKLIGEAWGILSDKSKRQLHDMRRGVKMKPGAARVVPSEHNAHFPAAYHGAAGPQPAPSSTFWTSCPRCKMQYQYLRTYENYQLQCHECKEVFKAREINTGVPNGGYGAHAYPPYAESHRQDFNFSKMAFNASNGFMHGPFPSSFPTKQPPTSASAGVFSQAAAEAAAASKVAAAAAAASTAVPANNVAADVVQQTFQKVKRDRQEAEKETKRKEKELRRKESEERRKEIRKQRDAARQQEAMDRLLLKRRENDLKVESKRKLETRATRRLKRRRRGSGQEEEEEVEEEDFKVPEQLNTFVSEQPNAPVEELPRRRSARAKKNVSTYKVDNSDSDMEDFPAPKRSKSEDEAESEASEKVSLDDRSGRNAGSQQAENGGRAEKGKSIAQDEKRSSEMNGGGEVRSDAEDELRDRNKCGVEPKVSHKNGASVFPERATCKQASAETPTKQEDKLVDYQGQDSPRVSRVKTSKVISKKDSSATTDERARCDIAADQEDRKDRKLEEKRDEKSPCVSPTRILRTRSKSSELNKKQSPRFSHEMVRKEGEGKEVSCKSERKPLQSSSTGTSASSDEDEEEHIDVPDPDFHDFDSRRTETDILAGQIWAIYDDQDGMPRFYGRISRVCLAPFRVNLCWLEPTPATEQSNTWMEGSGLSITCGEFKIGKATISEQINIFSHMVLDKVGKGPVKIYPRKGEVWATYRDWDQDRTNGPKPVVRSKGDGHTYSYEMVEVLSDYSEEKGCKISRLAKVKGFKTLFQKIDGYGAIRQFRSSDLPKFSHLVISERMYKDEALGVPIGALELDPAATPMDLILGSSSR</sequence>
<gene>
    <name evidence="3" type="ORF">AXG93_1712s1000</name>
</gene>
<feature type="compositionally biased region" description="Basic and acidic residues" evidence="1">
    <location>
        <begin position="661"/>
        <end position="695"/>
    </location>
</feature>
<dbReference type="PANTHER" id="PTHR45089:SF24">
    <property type="entry name" value="DNAJ HEAT SHOCK N-TERMINAL DOMAIN-CONTAINING PROTEIN"/>
    <property type="match status" value="1"/>
</dbReference>